<dbReference type="InterPro" id="IPR008929">
    <property type="entry name" value="Chondroitin_lyas"/>
</dbReference>
<organism evidence="7 8">
    <name type="scientific">Virgibacillus tibetensis</name>
    <dbReference type="NCBI Taxonomy" id="3042313"/>
    <lineage>
        <taxon>Bacteria</taxon>
        <taxon>Bacillati</taxon>
        <taxon>Bacillota</taxon>
        <taxon>Bacilli</taxon>
        <taxon>Bacillales</taxon>
        <taxon>Bacillaceae</taxon>
        <taxon>Virgibacillus</taxon>
    </lineage>
</organism>
<protein>
    <submittedName>
        <fullName evidence="7">Heparinase II/III family protein</fullName>
    </submittedName>
</protein>
<dbReference type="Proteomes" id="UP001335737">
    <property type="component" value="Unassembled WGS sequence"/>
</dbReference>
<dbReference type="EMBL" id="JARZFX010000002">
    <property type="protein sequence ID" value="MEC5423403.1"/>
    <property type="molecule type" value="Genomic_DNA"/>
</dbReference>
<keyword evidence="3" id="KW-0574">Periplasm</keyword>
<gene>
    <name evidence="7" type="ORF">QGM71_07825</name>
</gene>
<evidence type="ECO:0000259" key="6">
    <source>
        <dbReference type="Pfam" id="PF16889"/>
    </source>
</evidence>
<dbReference type="Gene3D" id="2.70.98.70">
    <property type="match status" value="1"/>
</dbReference>
<dbReference type="RefSeq" id="WP_327606954.1">
    <property type="nucleotide sequence ID" value="NZ_JARZFX010000002.1"/>
</dbReference>
<dbReference type="Pfam" id="PF07940">
    <property type="entry name" value="Hepar_II_III_C"/>
    <property type="match status" value="1"/>
</dbReference>
<dbReference type="SUPFAM" id="SSF48230">
    <property type="entry name" value="Chondroitin AC/alginate lyase"/>
    <property type="match status" value="1"/>
</dbReference>
<evidence type="ECO:0000256" key="3">
    <source>
        <dbReference type="ARBA" id="ARBA00022764"/>
    </source>
</evidence>
<evidence type="ECO:0000313" key="7">
    <source>
        <dbReference type="EMBL" id="MEC5423403.1"/>
    </source>
</evidence>
<proteinExistence type="predicted"/>
<evidence type="ECO:0000256" key="1">
    <source>
        <dbReference type="ARBA" id="ARBA00004418"/>
    </source>
</evidence>
<dbReference type="PANTHER" id="PTHR39210">
    <property type="entry name" value="HEPARIN-SULFATE LYASE"/>
    <property type="match status" value="1"/>
</dbReference>
<feature type="domain" description="Heparin-sulfate lyase N-terminal" evidence="6">
    <location>
        <begin position="74"/>
        <end position="307"/>
    </location>
</feature>
<evidence type="ECO:0000259" key="5">
    <source>
        <dbReference type="Pfam" id="PF07940"/>
    </source>
</evidence>
<comment type="caution">
    <text evidence="7">The sequence shown here is derived from an EMBL/GenBank/DDBJ whole genome shotgun (WGS) entry which is preliminary data.</text>
</comment>
<keyword evidence="8" id="KW-1185">Reference proteome</keyword>
<reference evidence="7 8" key="1">
    <citation type="journal article" date="2024" name="Int. J. Syst. Evol. Microbiol.">
        <title>Virgibacillus tibetensis sp. nov., isolated from salt lake on the Tibetan Plateau of China.</title>
        <authorList>
            <person name="Phurbu D."/>
            <person name="Liu Z.-X."/>
            <person name="Wang R."/>
            <person name="Zheng Y.-Y."/>
            <person name="Liu H.-C."/>
            <person name="Zhou Y.-G."/>
            <person name="Yu Y.-J."/>
            <person name="Li A.-H."/>
        </authorList>
    </citation>
    <scope>NUCLEOTIDE SEQUENCE [LARGE SCALE GENOMIC DNA]</scope>
    <source>
        <strain evidence="7 8">C22-A2</strain>
    </source>
</reference>
<dbReference type="Pfam" id="PF16889">
    <property type="entry name" value="Hepar_II_III_N"/>
    <property type="match status" value="1"/>
</dbReference>
<accession>A0ABU6KDJ7</accession>
<evidence type="ECO:0000256" key="4">
    <source>
        <dbReference type="ARBA" id="ARBA00023239"/>
    </source>
</evidence>
<dbReference type="PANTHER" id="PTHR39210:SF1">
    <property type="entry name" value="HEPARIN-SULFATE LYASE"/>
    <property type="match status" value="1"/>
</dbReference>
<comment type="subcellular location">
    <subcellularLocation>
        <location evidence="1">Periplasm</location>
    </subcellularLocation>
</comment>
<dbReference type="InterPro" id="IPR031680">
    <property type="entry name" value="Hepar_II_III_N"/>
</dbReference>
<dbReference type="Gene3D" id="1.50.10.100">
    <property type="entry name" value="Chondroitin AC/alginate lyase"/>
    <property type="match status" value="1"/>
</dbReference>
<name>A0ABU6KDJ7_9BACI</name>
<evidence type="ECO:0000256" key="2">
    <source>
        <dbReference type="ARBA" id="ARBA00022729"/>
    </source>
</evidence>
<dbReference type="InterPro" id="IPR012480">
    <property type="entry name" value="Hepar_II_III_C"/>
</dbReference>
<sequence length="620" mass="71605">MFKSIITDYGFPWLINRSLYSVKLKLMRTVPGSEKLFEKKVNVKRVDIYNFNVAAIDNFVNSLTYEQKTEIITIADKAIEGKITGFSTIELNYGNPINWHYNPLTKKKVTSNKKWYQIPDFDPERGDIKAIWEASRFTHFFYLNRAFLITKKKKYYQAFSLQLANWLDENPYSYGPNYKCGQEATLRVIAALISYSVFSKFGMVDEKDGNNLKKLVEGSYKKVLSNFFYAKNCIKNNHTLTEITGLIIGSWCAEDYKSLKKAYDLLDKEIDYQFSKDGGYIQNSVNYQRFALQIIQCVIKLGEATKLDISEKSKSLVLKSARQLYQIQNTDGDVPNRGANDGALIFPITACSYRDFRPVINTINTLIDNRRVYNKGLYDEELLWFSNINNINEIPKVEMNRESIGYPKAGLYTLRYDEDSFLMVVLKDNKTRPTHMDQLHIDLWHRGKNILCDAGSYSYADSEGKKLSLTAAHNTVKFDNKEQMTKKGAFLTLDWSRAKNIKSSSGQFKGTMISKNGYKHTRNIEKTDVGYSIVDEVFGDGEFCEFYFHTPFEVKIISTGFELYDESQLLCSITTDGDIVVKKAYRSLYYLRRDEINCVIVRGGIFEKKCSKKFNIDLNY</sequence>
<keyword evidence="4" id="KW-0456">Lyase</keyword>
<keyword evidence="2" id="KW-0732">Signal</keyword>
<evidence type="ECO:0000313" key="8">
    <source>
        <dbReference type="Proteomes" id="UP001335737"/>
    </source>
</evidence>
<feature type="domain" description="Heparinase II/III-like C-terminal" evidence="5">
    <location>
        <begin position="400"/>
        <end position="550"/>
    </location>
</feature>